<dbReference type="STRING" id="582402.Hbal_0114"/>
<evidence type="ECO:0000256" key="1">
    <source>
        <dbReference type="ARBA" id="ARBA00022741"/>
    </source>
</evidence>
<evidence type="ECO:0000256" key="5">
    <source>
        <dbReference type="SAM" id="MobiDB-lite"/>
    </source>
</evidence>
<dbReference type="FunFam" id="3.40.50.300:FF:002125">
    <property type="entry name" value="ATP-dependent helicase HrpB"/>
    <property type="match status" value="1"/>
</dbReference>
<dbReference type="CDD" id="cd17990">
    <property type="entry name" value="DEXHc_HrpB"/>
    <property type="match status" value="1"/>
</dbReference>
<feature type="domain" description="Helicase C-terminal" evidence="7">
    <location>
        <begin position="207"/>
        <end position="371"/>
    </location>
</feature>
<dbReference type="eggNOG" id="COG1643">
    <property type="taxonomic scope" value="Bacteria"/>
</dbReference>
<dbReference type="Pfam" id="PF00270">
    <property type="entry name" value="DEAD"/>
    <property type="match status" value="1"/>
</dbReference>
<dbReference type="InterPro" id="IPR013689">
    <property type="entry name" value="RNA_helicase_ATP-dep_HrpB_C"/>
</dbReference>
<dbReference type="GO" id="GO:0003676">
    <property type="term" value="F:nucleic acid binding"/>
    <property type="evidence" value="ECO:0007669"/>
    <property type="project" value="InterPro"/>
</dbReference>
<dbReference type="PANTHER" id="PTHR43519">
    <property type="entry name" value="ATP-DEPENDENT RNA HELICASE HRPB"/>
    <property type="match status" value="1"/>
</dbReference>
<reference evidence="9" key="1">
    <citation type="journal article" date="2011" name="J. Bacteriol.">
        <title>Genome sequences of eight morphologically diverse alphaproteobacteria.</title>
        <authorList>
            <consortium name="US DOE Joint Genome Institute"/>
            <person name="Brown P.J."/>
            <person name="Kysela D.T."/>
            <person name="Buechlein A."/>
            <person name="Hemmerich C."/>
            <person name="Brun Y.V."/>
        </authorList>
    </citation>
    <scope>NUCLEOTIDE SEQUENCE [LARGE SCALE GENOMIC DNA]</scope>
    <source>
        <strain evidence="9">ATCC 49814 / DSM 5838 / IFAM 1418</strain>
    </source>
</reference>
<dbReference type="AlphaFoldDB" id="C6XKY7"/>
<evidence type="ECO:0000259" key="6">
    <source>
        <dbReference type="PROSITE" id="PS51192"/>
    </source>
</evidence>
<feature type="region of interest" description="Disordered" evidence="5">
    <location>
        <begin position="794"/>
        <end position="822"/>
    </location>
</feature>
<protein>
    <submittedName>
        <fullName evidence="8">ATP-dependent helicase HrpB</fullName>
    </submittedName>
</protein>
<dbReference type="InterPro" id="IPR014001">
    <property type="entry name" value="Helicase_ATP-bd"/>
</dbReference>
<dbReference type="PIRSF" id="PIRSF005496">
    <property type="entry name" value="ATP_hel_hrpB"/>
    <property type="match status" value="1"/>
</dbReference>
<dbReference type="SMART" id="SM00490">
    <property type="entry name" value="HELICc"/>
    <property type="match status" value="1"/>
</dbReference>
<evidence type="ECO:0000256" key="4">
    <source>
        <dbReference type="ARBA" id="ARBA00022840"/>
    </source>
</evidence>
<keyword evidence="3 8" id="KW-0347">Helicase</keyword>
<dbReference type="PROSITE" id="PS51192">
    <property type="entry name" value="HELICASE_ATP_BIND_1"/>
    <property type="match status" value="1"/>
</dbReference>
<feature type="compositionally biased region" description="Basic and acidic residues" evidence="5">
    <location>
        <begin position="794"/>
        <end position="804"/>
    </location>
</feature>
<dbReference type="OrthoDB" id="9805617at2"/>
<dbReference type="EMBL" id="CP001678">
    <property type="protein sequence ID" value="ACT57816.1"/>
    <property type="molecule type" value="Genomic_DNA"/>
</dbReference>
<dbReference type="Gene3D" id="3.40.50.300">
    <property type="entry name" value="P-loop containing nucleotide triphosphate hydrolases"/>
    <property type="match status" value="2"/>
</dbReference>
<dbReference type="SMART" id="SM00487">
    <property type="entry name" value="DEXDc"/>
    <property type="match status" value="1"/>
</dbReference>
<dbReference type="Pfam" id="PF08482">
    <property type="entry name" value="HrpB_C"/>
    <property type="match status" value="1"/>
</dbReference>
<dbReference type="GO" id="GO:0005524">
    <property type="term" value="F:ATP binding"/>
    <property type="evidence" value="ECO:0007669"/>
    <property type="project" value="UniProtKB-KW"/>
</dbReference>
<dbReference type="InterPro" id="IPR049614">
    <property type="entry name" value="HrpB_DEXH"/>
</dbReference>
<dbReference type="Proteomes" id="UP000002745">
    <property type="component" value="Chromosome"/>
</dbReference>
<gene>
    <name evidence="8" type="ordered locus">Hbal_0114</name>
</gene>
<dbReference type="RefSeq" id="WP_012777974.1">
    <property type="nucleotide sequence ID" value="NC_012982.1"/>
</dbReference>
<evidence type="ECO:0000256" key="2">
    <source>
        <dbReference type="ARBA" id="ARBA00022801"/>
    </source>
</evidence>
<dbReference type="Pfam" id="PF00271">
    <property type="entry name" value="Helicase_C"/>
    <property type="match status" value="1"/>
</dbReference>
<proteinExistence type="predicted"/>
<keyword evidence="4" id="KW-0067">ATP-binding</keyword>
<dbReference type="Gene3D" id="1.20.120.1080">
    <property type="match status" value="1"/>
</dbReference>
<dbReference type="GO" id="GO:0016787">
    <property type="term" value="F:hydrolase activity"/>
    <property type="evidence" value="ECO:0007669"/>
    <property type="project" value="UniProtKB-KW"/>
</dbReference>
<accession>C6XKY7</accession>
<organism evidence="8 9">
    <name type="scientific">Hirschia baltica (strain ATCC 49814 / DSM 5838 / IFAM 1418)</name>
    <dbReference type="NCBI Taxonomy" id="582402"/>
    <lineage>
        <taxon>Bacteria</taxon>
        <taxon>Pseudomonadati</taxon>
        <taxon>Pseudomonadota</taxon>
        <taxon>Alphaproteobacteria</taxon>
        <taxon>Hyphomonadales</taxon>
        <taxon>Hyphomonadaceae</taxon>
        <taxon>Hirschia</taxon>
    </lineage>
</organism>
<dbReference type="HOGENOM" id="CLU_001832_5_6_5"/>
<dbReference type="NCBIfam" id="TIGR01970">
    <property type="entry name" value="DEAH_box_HrpB"/>
    <property type="match status" value="1"/>
</dbReference>
<evidence type="ECO:0000256" key="3">
    <source>
        <dbReference type="ARBA" id="ARBA00022806"/>
    </source>
</evidence>
<dbReference type="PANTHER" id="PTHR43519:SF1">
    <property type="entry name" value="ATP-DEPENDENT RNA HELICASE HRPB"/>
    <property type="match status" value="1"/>
</dbReference>
<dbReference type="InterPro" id="IPR007502">
    <property type="entry name" value="Helicase-assoc_dom"/>
</dbReference>
<dbReference type="CDD" id="cd18791">
    <property type="entry name" value="SF2_C_RHA"/>
    <property type="match status" value="1"/>
</dbReference>
<dbReference type="InterPro" id="IPR001650">
    <property type="entry name" value="Helicase_C-like"/>
</dbReference>
<keyword evidence="9" id="KW-1185">Reference proteome</keyword>
<dbReference type="SUPFAM" id="SSF52540">
    <property type="entry name" value="P-loop containing nucleoside triphosphate hydrolases"/>
    <property type="match status" value="2"/>
</dbReference>
<dbReference type="InterPro" id="IPR027417">
    <property type="entry name" value="P-loop_NTPase"/>
</dbReference>
<dbReference type="InterPro" id="IPR011545">
    <property type="entry name" value="DEAD/DEAH_box_helicase_dom"/>
</dbReference>
<dbReference type="InterPro" id="IPR010225">
    <property type="entry name" value="HrpB"/>
</dbReference>
<keyword evidence="2" id="KW-0378">Hydrolase</keyword>
<dbReference type="GO" id="GO:0004386">
    <property type="term" value="F:helicase activity"/>
    <property type="evidence" value="ECO:0007669"/>
    <property type="project" value="UniProtKB-KW"/>
</dbReference>
<feature type="domain" description="Helicase ATP-binding" evidence="6">
    <location>
        <begin position="18"/>
        <end position="182"/>
    </location>
</feature>
<keyword evidence="1" id="KW-0547">Nucleotide-binding</keyword>
<evidence type="ECO:0000259" key="7">
    <source>
        <dbReference type="PROSITE" id="PS51194"/>
    </source>
</evidence>
<evidence type="ECO:0000313" key="9">
    <source>
        <dbReference type="Proteomes" id="UP000002745"/>
    </source>
</evidence>
<evidence type="ECO:0000313" key="8">
    <source>
        <dbReference type="EMBL" id="ACT57816.1"/>
    </source>
</evidence>
<sequence>MSHTSYSLPIDDVIDSIKTSLRSHTRLVLAAPPGAGKTTRVPLALLDEDWAQSGKILMLEPRRIAARAAATRMAQTLGESVGETIGLRARLDVRTSKSTRIEVITEGIFTRMILDDPELSGISAVIFDEFHERSLDADLGLALALEAQEALREDLRILPMSATLDTQGLPAFLNAPLIQSDGRAHPVTTHYLGRNQNARLEDEVASAIRTALKDETGSILAFLPGAMEIKRTAERLDQIDDNILITPLFGGLTPQEQDAAISPPPKGKRKIVLATDIAESSLTIEDVRIVIDAGLARVPRYDPSINASRLETIRASRANADQRRGRAGRTEPGVCYRLWHEAETRGLPAFPSPEITNTDLSNLILDLARWGTHDPSTMRWLDAPPQGVWNASLVLLQKLGAINENGQPTPSGLKLSDLPLPPRLAAMVMGADKFDTIPLAAYIAALISERGLGGKSIDARERLAQFSNDKSGRARAIRDMANRWAKTANPSLKTNSHLNREEAGATIAQGFPDRIAKARPGKVGEFLMANGRAAQVDAADPLAREAWLAIAEITGGAATLRITLAAPISEAEARDIGREITEDIACFDPKLNRLTARRVTRIGAITLAQTPLSKPIGEVALKGLLASFEKDGIKLLPAQDAINSFSTRINFLNAQFGSDWPEDFSKIIHNRAEEWLAPLLENQRDFSKITDGKAIAAIKTLLDWQLISDMDRLAPSHWTTPTERSVSINYDTEKGPTVSVKAQEFFGLSQHPFIANGQVPLTLELLSPAQRPIAMTKDITAFWSGGYQDMRKDMRGRYPKHDWPEDPANAKPQRGVKRKPHP</sequence>
<dbReference type="PROSITE" id="PS51194">
    <property type="entry name" value="HELICASE_CTER"/>
    <property type="match status" value="1"/>
</dbReference>
<dbReference type="KEGG" id="hba:Hbal_0114"/>
<name>C6XKY7_HIRBI</name>
<dbReference type="SMART" id="SM00847">
    <property type="entry name" value="HA2"/>
    <property type="match status" value="1"/>
</dbReference>